<dbReference type="GO" id="GO:0016740">
    <property type="term" value="F:transferase activity"/>
    <property type="evidence" value="ECO:0007669"/>
    <property type="project" value="InterPro"/>
</dbReference>
<accession>A0A812QLV2</accession>
<comment type="similarity">
    <text evidence="6">Belongs to the eIF-6 family.</text>
</comment>
<dbReference type="GO" id="GO:0005730">
    <property type="term" value="C:nucleolus"/>
    <property type="evidence" value="ECO:0007669"/>
    <property type="project" value="UniProtKB-SubCell"/>
</dbReference>
<keyword evidence="1 6" id="KW-0963">Cytoplasm</keyword>
<dbReference type="Gene3D" id="3.75.10.10">
    <property type="entry name" value="L-arginine/glycine Amidinotransferase, Chain A"/>
    <property type="match status" value="1"/>
</dbReference>
<gene>
    <name evidence="6 8" type="primary">EIF6</name>
    <name evidence="8" type="ORF">SNEC2469_LOCUS10714</name>
</gene>
<dbReference type="NCBIfam" id="TIGR00323">
    <property type="entry name" value="eIF-6"/>
    <property type="match status" value="1"/>
</dbReference>
<reference evidence="8" key="1">
    <citation type="submission" date="2021-02" db="EMBL/GenBank/DDBJ databases">
        <authorList>
            <person name="Dougan E. K."/>
            <person name="Rhodes N."/>
            <person name="Thang M."/>
            <person name="Chan C."/>
        </authorList>
    </citation>
    <scope>NUCLEOTIDE SEQUENCE</scope>
</reference>
<evidence type="ECO:0000256" key="2">
    <source>
        <dbReference type="ARBA" id="ARBA00022517"/>
    </source>
</evidence>
<comment type="subunit">
    <text evidence="6">Monomer. Associates with the 60S ribosomal subunit.</text>
</comment>
<dbReference type="InterPro" id="IPR002745">
    <property type="entry name" value="Ptrans_KptA/Tpt1"/>
</dbReference>
<dbReference type="SMART" id="SM00654">
    <property type="entry name" value="eIF6"/>
    <property type="match status" value="1"/>
</dbReference>
<dbReference type="SUPFAM" id="SSF56399">
    <property type="entry name" value="ADP-ribosylation"/>
    <property type="match status" value="1"/>
</dbReference>
<dbReference type="GO" id="GO:0042273">
    <property type="term" value="P:ribosomal large subunit biogenesis"/>
    <property type="evidence" value="ECO:0007669"/>
    <property type="project" value="UniProtKB-UniRule"/>
</dbReference>
<dbReference type="SUPFAM" id="SSF55909">
    <property type="entry name" value="Pentein"/>
    <property type="match status" value="1"/>
</dbReference>
<dbReference type="AlphaFoldDB" id="A0A812QLV2"/>
<evidence type="ECO:0000256" key="3">
    <source>
        <dbReference type="ARBA" id="ARBA00022540"/>
    </source>
</evidence>
<comment type="caution">
    <text evidence="8">The sequence shown here is derived from an EMBL/GenBank/DDBJ whole genome shotgun (WGS) entry which is preliminary data.</text>
</comment>
<dbReference type="Gene3D" id="3.20.170.30">
    <property type="match status" value="1"/>
</dbReference>
<keyword evidence="9" id="KW-1185">Reference proteome</keyword>
<comment type="function">
    <text evidence="6">Binds to the 60S ribosomal subunit and prevents its association with the 40S ribosomal subunit to form the 80S initiation complex in the cytoplasm. May also be involved in ribosome biogenesis.</text>
</comment>
<protein>
    <recommendedName>
        <fullName evidence="6">Eukaryotic translation initiation factor 6</fullName>
        <shortName evidence="6">eIF-6</shortName>
    </recommendedName>
</protein>
<dbReference type="InterPro" id="IPR002769">
    <property type="entry name" value="eIF6"/>
</dbReference>
<dbReference type="GO" id="GO:0042256">
    <property type="term" value="P:cytosolic ribosome assembly"/>
    <property type="evidence" value="ECO:0007669"/>
    <property type="project" value="UniProtKB-UniRule"/>
</dbReference>
<evidence type="ECO:0000256" key="6">
    <source>
        <dbReference type="HAMAP-Rule" id="MF_03132"/>
    </source>
</evidence>
<dbReference type="HAMAP" id="MF_00032">
    <property type="entry name" value="eIF_6"/>
    <property type="match status" value="1"/>
</dbReference>
<dbReference type="Pfam" id="PF01885">
    <property type="entry name" value="PTS_2-RNA"/>
    <property type="match status" value="1"/>
</dbReference>
<dbReference type="Pfam" id="PF01912">
    <property type="entry name" value="eIF-6"/>
    <property type="match status" value="1"/>
</dbReference>
<feature type="region of interest" description="Disordered" evidence="7">
    <location>
        <begin position="29"/>
        <end position="55"/>
    </location>
</feature>
<dbReference type="Proteomes" id="UP000601435">
    <property type="component" value="Unassembled WGS sequence"/>
</dbReference>
<keyword evidence="4 6" id="KW-0648">Protein biosynthesis</keyword>
<keyword evidence="5 6" id="KW-0539">Nucleus</keyword>
<evidence type="ECO:0000256" key="4">
    <source>
        <dbReference type="ARBA" id="ARBA00022917"/>
    </source>
</evidence>
<dbReference type="CDD" id="cd00527">
    <property type="entry name" value="IF6"/>
    <property type="match status" value="1"/>
</dbReference>
<dbReference type="FunFam" id="3.75.10.10:FF:000006">
    <property type="entry name" value="Eukaryotic translation initiation factor 6"/>
    <property type="match status" value="1"/>
</dbReference>
<dbReference type="GO" id="GO:0003743">
    <property type="term" value="F:translation initiation factor activity"/>
    <property type="evidence" value="ECO:0007669"/>
    <property type="project" value="UniProtKB-UniRule"/>
</dbReference>
<proteinExistence type="inferred from homology"/>
<comment type="subcellular location">
    <subcellularLocation>
        <location evidence="6">Cytoplasm</location>
    </subcellularLocation>
    <subcellularLocation>
        <location evidence="6">Nucleus</location>
        <location evidence="6">Nucleolus</location>
    </subcellularLocation>
    <text evidence="6">Shuttles between cytoplasm and nucleus/nucleolus.</text>
</comment>
<keyword evidence="3 6" id="KW-0396">Initiation factor</keyword>
<evidence type="ECO:0000256" key="5">
    <source>
        <dbReference type="ARBA" id="ARBA00023242"/>
    </source>
</evidence>
<evidence type="ECO:0000313" key="9">
    <source>
        <dbReference type="Proteomes" id="UP000601435"/>
    </source>
</evidence>
<name>A0A812QLV2_9DINO</name>
<feature type="compositionally biased region" description="Basic residues" evidence="7">
    <location>
        <begin position="43"/>
        <end position="52"/>
    </location>
</feature>
<dbReference type="InterPro" id="IPR042081">
    <property type="entry name" value="RNA_2'-PTrans_C"/>
</dbReference>
<dbReference type="GO" id="GO:0005737">
    <property type="term" value="C:cytoplasm"/>
    <property type="evidence" value="ECO:0007669"/>
    <property type="project" value="UniProtKB-SubCell"/>
</dbReference>
<dbReference type="GO" id="GO:0043023">
    <property type="term" value="F:ribosomal large subunit binding"/>
    <property type="evidence" value="ECO:0007669"/>
    <property type="project" value="UniProtKB-UniRule"/>
</dbReference>
<evidence type="ECO:0000313" key="8">
    <source>
        <dbReference type="EMBL" id="CAE7393386.1"/>
    </source>
</evidence>
<evidence type="ECO:0000256" key="1">
    <source>
        <dbReference type="ARBA" id="ARBA00022490"/>
    </source>
</evidence>
<keyword evidence="2 6" id="KW-0690">Ribosome biogenesis</keyword>
<organism evidence="8 9">
    <name type="scientific">Symbiodinium necroappetens</name>
    <dbReference type="NCBI Taxonomy" id="1628268"/>
    <lineage>
        <taxon>Eukaryota</taxon>
        <taxon>Sar</taxon>
        <taxon>Alveolata</taxon>
        <taxon>Dinophyceae</taxon>
        <taxon>Suessiales</taxon>
        <taxon>Symbiodiniaceae</taxon>
        <taxon>Symbiodinium</taxon>
    </lineage>
</organism>
<dbReference type="PANTHER" id="PTHR10784">
    <property type="entry name" value="TRANSLATION INITIATION FACTOR 6"/>
    <property type="match status" value="1"/>
</dbReference>
<dbReference type="EMBL" id="CAJNJA010017054">
    <property type="protein sequence ID" value="CAE7393386.1"/>
    <property type="molecule type" value="Genomic_DNA"/>
</dbReference>
<sequence length="679" mass="73593">MAKNTPRNPPSEDAAVVLAVEKGEAKARIRAGAQGKIGARSQNRSRRRKRAPQRAAMVGDTPAREYFYNGQKHFLLPRDPEAIIGDKEVKFSRCDLKFLLLLLRGHELEEHGLKFDKGVGRISTSSWTVSTIAVSDAVESDSYFVQPRPIAKEEPDADTDLFLDTRCYSNLDGDEALIEPGDMGITVLSLEDTPKKLDHKTSQQGLRSILASGIVPGAKNSGRANCYLSAHRLDDAVYKSGVRSNQPIEIAVDTMKAIAAGCEFIVTQSDGTITRSHIPADCIISAVDTSKEDLPLYVAVASEATVAGEFDRTSRAKRDYEEAACSSSKPTAVKAKAMPKSAKFKAKPTAAPMADVVMDDVAAVVAGGMLFCVRCKAPQTDDLQAPQGYASYASVSARWVEDDQFQRRMLQEGKSHEDMQRFGYIACACLPDPGRTEEQHHLRAGSHYSSTDTDVPRNKGIPEGSPAAAAPMYRGYTQAHWDEGNNRSRGNRGTRICGRVTVGNRHGLLVPSITTDQELAHLRNHLPEGIRVQKVEERLSALGNCIACNDYVALVHTDLDRETEEVIADTLKVDVFRATVAQNVLVGSYCVLTNQGGLVHARTPMQDMEELSQLIQVPLTAGTVNRGSDIIGAGVVANDWAAFCGMDTTATEIGVLESIFKLQSAGAGMQSALIDTIMS</sequence>
<evidence type="ECO:0000256" key="7">
    <source>
        <dbReference type="SAM" id="MobiDB-lite"/>
    </source>
</evidence>
<dbReference type="OrthoDB" id="4155914at2759"/>